<dbReference type="PIRSF" id="PIRSF017205">
    <property type="entry name" value="ERO1"/>
    <property type="match status" value="1"/>
</dbReference>
<dbReference type="InterPro" id="IPR037192">
    <property type="entry name" value="ERO1-like_sf"/>
</dbReference>
<proteinExistence type="inferred from homology"/>
<feature type="binding site" evidence="17">
    <location>
        <position position="233"/>
    </location>
    <ligand>
        <name>FAD</name>
        <dbReference type="ChEBI" id="CHEBI:57692"/>
    </ligand>
</feature>
<evidence type="ECO:0000256" key="8">
    <source>
        <dbReference type="ARBA" id="ARBA00022824"/>
    </source>
</evidence>
<reference evidence="21" key="1">
    <citation type="journal article" date="2016" name="Genome Announc.">
        <title>Genome sequences of three species of Hanseniaspora isolated from spontaneous wine fermentations.</title>
        <authorList>
            <person name="Sternes P.R."/>
            <person name="Lee D."/>
            <person name="Kutyna D.R."/>
            <person name="Borneman A.R."/>
        </authorList>
    </citation>
    <scope>NUCLEOTIDE SEQUENCE [LARGE SCALE GENOMIC DNA]</scope>
    <source>
        <strain evidence="21">AWRI3578</strain>
    </source>
</reference>
<evidence type="ECO:0000256" key="12">
    <source>
        <dbReference type="ARBA" id="ARBA00023136"/>
    </source>
</evidence>
<keyword evidence="11" id="KW-0560">Oxidoreductase</keyword>
<evidence type="ECO:0000256" key="4">
    <source>
        <dbReference type="ARBA" id="ARBA00011802"/>
    </source>
</evidence>
<dbReference type="GO" id="GO:0015035">
    <property type="term" value="F:protein-disulfide reductase activity"/>
    <property type="evidence" value="ECO:0007669"/>
    <property type="project" value="InterPro"/>
</dbReference>
<evidence type="ECO:0000313" key="20">
    <source>
        <dbReference type="EMBL" id="OEJ82336.1"/>
    </source>
</evidence>
<evidence type="ECO:0000256" key="3">
    <source>
        <dbReference type="ARBA" id="ARBA00008277"/>
    </source>
</evidence>
<dbReference type="OrthoDB" id="269384at2759"/>
<evidence type="ECO:0000256" key="18">
    <source>
        <dbReference type="PIRSR" id="PIRSR017205-3"/>
    </source>
</evidence>
<dbReference type="PANTHER" id="PTHR12613">
    <property type="entry name" value="ERO1-RELATED"/>
    <property type="match status" value="1"/>
</dbReference>
<feature type="chain" id="PRO_5009184618" evidence="19">
    <location>
        <begin position="25"/>
        <end position="527"/>
    </location>
</feature>
<feature type="binding site" evidence="17">
    <location>
        <position position="188"/>
    </location>
    <ligand>
        <name>FAD</name>
        <dbReference type="ChEBI" id="CHEBI:57692"/>
    </ligand>
</feature>
<evidence type="ECO:0000256" key="6">
    <source>
        <dbReference type="ARBA" id="ARBA00022630"/>
    </source>
</evidence>
<keyword evidence="10" id="KW-0249">Electron transport</keyword>
<keyword evidence="5" id="KW-0813">Transport</keyword>
<feature type="binding site" evidence="17">
    <location>
        <position position="230"/>
    </location>
    <ligand>
        <name>FAD</name>
        <dbReference type="ChEBI" id="CHEBI:57692"/>
    </ligand>
</feature>
<evidence type="ECO:0000256" key="7">
    <source>
        <dbReference type="ARBA" id="ARBA00022729"/>
    </source>
</evidence>
<keyword evidence="14" id="KW-0325">Glycoprotein</keyword>
<comment type="cofactor">
    <cofactor evidence="1 17">
        <name>FAD</name>
        <dbReference type="ChEBI" id="CHEBI:57692"/>
    </cofactor>
</comment>
<feature type="signal peptide" evidence="19">
    <location>
        <begin position="1"/>
        <end position="24"/>
    </location>
</feature>
<comment type="subcellular location">
    <subcellularLocation>
        <location evidence="2">Endoplasmic reticulum membrane</location>
        <topology evidence="2">Peripheral membrane protein</topology>
        <orientation evidence="2">Lumenal side</orientation>
    </subcellularLocation>
</comment>
<dbReference type="EMBL" id="LPNL01000008">
    <property type="protein sequence ID" value="OEJ82336.1"/>
    <property type="molecule type" value="Genomic_DNA"/>
</dbReference>
<feature type="binding site" evidence="17">
    <location>
        <position position="190"/>
    </location>
    <ligand>
        <name>FAD</name>
        <dbReference type="ChEBI" id="CHEBI:57692"/>
    </ligand>
</feature>
<comment type="subunit">
    <text evidence="4">May function both as a monomer and a homodimer.</text>
</comment>
<evidence type="ECO:0000256" key="19">
    <source>
        <dbReference type="SAM" id="SignalP"/>
    </source>
</evidence>
<dbReference type="GO" id="GO:0016972">
    <property type="term" value="F:thiol oxidase activity"/>
    <property type="evidence" value="ECO:0007669"/>
    <property type="project" value="InterPro"/>
</dbReference>
<dbReference type="SUPFAM" id="SSF110019">
    <property type="entry name" value="ERO1-like"/>
    <property type="match status" value="1"/>
</dbReference>
<keyword evidence="12" id="KW-0472">Membrane</keyword>
<keyword evidence="15" id="KW-0676">Redox-active center</keyword>
<protein>
    <submittedName>
        <fullName evidence="20">Endoplasmic reticulum oxidoreductin-1</fullName>
    </submittedName>
</protein>
<dbReference type="GO" id="GO:0071949">
    <property type="term" value="F:FAD binding"/>
    <property type="evidence" value="ECO:0007669"/>
    <property type="project" value="InterPro"/>
</dbReference>
<keyword evidence="8" id="KW-0256">Endoplasmic reticulum</keyword>
<feature type="disulfide bond" evidence="18">
    <location>
        <begin position="145"/>
        <end position="297"/>
    </location>
</feature>
<dbReference type="Pfam" id="PF04137">
    <property type="entry name" value="ERO1"/>
    <property type="match status" value="1"/>
</dbReference>
<dbReference type="AlphaFoldDB" id="A0A1E5R601"/>
<keyword evidence="6" id="KW-0285">Flavoprotein</keyword>
<evidence type="ECO:0000256" key="14">
    <source>
        <dbReference type="ARBA" id="ARBA00023180"/>
    </source>
</evidence>
<feature type="binding site" evidence="17">
    <location>
        <position position="201"/>
    </location>
    <ligand>
        <name>FAD</name>
        <dbReference type="ChEBI" id="CHEBI:57692"/>
    </ligand>
</feature>
<sequence length="527" mass="60801">MIKVKLSSISAFLVLALQFIFSNALLVENDYINYMNKSLPYHSSISNATVSDINNINAQVRPKLLSIVNSDFFKFFKLNLFSECPFWDDNNGFCTNRACAVDIIEDGYDSLPDYWKPEVLGKIDDLGSLEKQPIDVQDEFLNQLCNKKFLSNNPYSPLNCRDIDYCDVDYITNHPDAVLVDLTANPERFTGYGGEQSGLIWKSIYSENCFQTDDKNATGLAQEVFYKLISGMHASIGIHLSNDYLDVETGKWGPNLDLFMFRVGNWTERLENIYFNYAIVAKSIKKISPYLKNLEFCSQYDQKTLDLLGDISGNIDTSLFKENLIFDTELSSEVKDQFRIKFKNVTKIMDCVHCDRCRLWGKVQSTGYATSLKILLEMDNDPMFVVNSLTKYELIALLNTFDRISKSVQLINDFEVMFNEKYNEEYKKKNSFVGKALGKLAQITKGSEQQQNDDNTQVDYIVPDDDGYEINIKLDEIKTTFTNSWHSEVDEVKKALMFILRSYVDFPKNLYRLFIIKVNEVYNKFIY</sequence>
<organism evidence="20 21">
    <name type="scientific">Hanseniaspora opuntiae</name>
    <dbReference type="NCBI Taxonomy" id="211096"/>
    <lineage>
        <taxon>Eukaryota</taxon>
        <taxon>Fungi</taxon>
        <taxon>Dikarya</taxon>
        <taxon>Ascomycota</taxon>
        <taxon>Saccharomycotina</taxon>
        <taxon>Saccharomycetes</taxon>
        <taxon>Saccharomycodales</taxon>
        <taxon>Saccharomycodaceae</taxon>
        <taxon>Hanseniaspora</taxon>
    </lineage>
</organism>
<feature type="disulfide bond" description="Redox-active" evidence="18">
    <location>
        <begin position="94"/>
        <end position="99"/>
    </location>
</feature>
<keyword evidence="7 19" id="KW-0732">Signal</keyword>
<evidence type="ECO:0000256" key="16">
    <source>
        <dbReference type="PIRSR" id="PIRSR017205-1"/>
    </source>
</evidence>
<comment type="caution">
    <text evidence="20">The sequence shown here is derived from an EMBL/GenBank/DDBJ whole genome shotgun (WGS) entry which is preliminary data.</text>
</comment>
<dbReference type="GO" id="GO:0005789">
    <property type="term" value="C:endoplasmic reticulum membrane"/>
    <property type="evidence" value="ECO:0007669"/>
    <property type="project" value="UniProtKB-SubCell"/>
</dbReference>
<gene>
    <name evidence="20" type="ORF">AWRI3578_g3632</name>
</gene>
<dbReference type="Proteomes" id="UP000095605">
    <property type="component" value="Unassembled WGS sequence"/>
</dbReference>
<name>A0A1E5R601_9ASCO</name>
<feature type="active site" evidence="16">
    <location>
        <position position="357"/>
    </location>
</feature>
<evidence type="ECO:0000256" key="10">
    <source>
        <dbReference type="ARBA" id="ARBA00022982"/>
    </source>
</evidence>
<evidence type="ECO:0000256" key="15">
    <source>
        <dbReference type="ARBA" id="ARBA00023284"/>
    </source>
</evidence>
<dbReference type="InterPro" id="IPR007266">
    <property type="entry name" value="Ero1"/>
</dbReference>
<keyword evidence="9 17" id="KW-0274">FAD</keyword>
<dbReference type="GO" id="GO:0034975">
    <property type="term" value="P:protein folding in endoplasmic reticulum"/>
    <property type="evidence" value="ECO:0007669"/>
    <property type="project" value="InterPro"/>
</dbReference>
<evidence type="ECO:0000256" key="5">
    <source>
        <dbReference type="ARBA" id="ARBA00022448"/>
    </source>
</evidence>
<evidence type="ECO:0000313" key="21">
    <source>
        <dbReference type="Proteomes" id="UP000095605"/>
    </source>
</evidence>
<evidence type="ECO:0000256" key="1">
    <source>
        <dbReference type="ARBA" id="ARBA00001974"/>
    </source>
</evidence>
<evidence type="ECO:0000256" key="9">
    <source>
        <dbReference type="ARBA" id="ARBA00022827"/>
    </source>
</evidence>
<keyword evidence="13 18" id="KW-1015">Disulfide bond</keyword>
<comment type="similarity">
    <text evidence="3">Belongs to the EROs family.</text>
</comment>
<evidence type="ECO:0000256" key="11">
    <source>
        <dbReference type="ARBA" id="ARBA00023002"/>
    </source>
</evidence>
<feature type="binding site" evidence="17">
    <location>
        <position position="262"/>
    </location>
    <ligand>
        <name>FAD</name>
        <dbReference type="ChEBI" id="CHEBI:57692"/>
    </ligand>
</feature>
<keyword evidence="21" id="KW-1185">Reference proteome</keyword>
<feature type="active site" description="Nucleophile" evidence="16">
    <location>
        <position position="354"/>
    </location>
</feature>
<dbReference type="PANTHER" id="PTHR12613:SF0">
    <property type="entry name" value="ERO1-LIKE PROTEIN"/>
    <property type="match status" value="1"/>
</dbReference>
<accession>A0A1E5R601</accession>
<evidence type="ECO:0000256" key="2">
    <source>
        <dbReference type="ARBA" id="ARBA00004367"/>
    </source>
</evidence>
<feature type="disulfide bond" description="Redox-active" evidence="18">
    <location>
        <begin position="354"/>
        <end position="357"/>
    </location>
</feature>
<evidence type="ECO:0000256" key="13">
    <source>
        <dbReference type="ARBA" id="ARBA00023157"/>
    </source>
</evidence>
<evidence type="ECO:0000256" key="17">
    <source>
        <dbReference type="PIRSR" id="PIRSR017205-2"/>
    </source>
</evidence>